<organism evidence="2 3">
    <name type="scientific">Diceros bicornis minor</name>
    <name type="common">South-central black rhinoceros</name>
    <dbReference type="NCBI Taxonomy" id="77932"/>
    <lineage>
        <taxon>Eukaryota</taxon>
        <taxon>Metazoa</taxon>
        <taxon>Chordata</taxon>
        <taxon>Craniata</taxon>
        <taxon>Vertebrata</taxon>
        <taxon>Euteleostomi</taxon>
        <taxon>Mammalia</taxon>
        <taxon>Eutheria</taxon>
        <taxon>Laurasiatheria</taxon>
        <taxon>Perissodactyla</taxon>
        <taxon>Rhinocerotidae</taxon>
        <taxon>Diceros</taxon>
    </lineage>
</organism>
<evidence type="ECO:0000313" key="2">
    <source>
        <dbReference type="EMBL" id="KAF5928962.1"/>
    </source>
</evidence>
<evidence type="ECO:0000256" key="1">
    <source>
        <dbReference type="SAM" id="MobiDB-lite"/>
    </source>
</evidence>
<sequence length="146" mass="16688">MTHHQQHENFRFLNGKYRISVLRRWKARGTTPVKKSKHDKPSTDESTSTTNKVFGPESINDKPVLKSEICNPGDVGESTTSPPKLTTQKRRCYPKNRISFQKLQQRVHAREPSTDSQPHLAVPEPSIITTVINVCFLTLLENNLRL</sequence>
<name>A0A7J7FLL8_DICBM</name>
<comment type="caution">
    <text evidence="2">The sequence shown here is derived from an EMBL/GenBank/DDBJ whole genome shotgun (WGS) entry which is preliminary data.</text>
</comment>
<feature type="compositionally biased region" description="Polar residues" evidence="1">
    <location>
        <begin position="77"/>
        <end position="86"/>
    </location>
</feature>
<evidence type="ECO:0000313" key="3">
    <source>
        <dbReference type="Proteomes" id="UP000551758"/>
    </source>
</evidence>
<gene>
    <name evidence="2" type="ORF">HPG69_002736</name>
</gene>
<keyword evidence="3" id="KW-1185">Reference proteome</keyword>
<accession>A0A7J7FLL8</accession>
<dbReference type="EMBL" id="JACDTQ010000157">
    <property type="protein sequence ID" value="KAF5928962.1"/>
    <property type="molecule type" value="Genomic_DNA"/>
</dbReference>
<feature type="region of interest" description="Disordered" evidence="1">
    <location>
        <begin position="28"/>
        <end position="92"/>
    </location>
</feature>
<proteinExistence type="predicted"/>
<dbReference type="AlphaFoldDB" id="A0A7J7FLL8"/>
<reference evidence="2 3" key="1">
    <citation type="journal article" date="2020" name="Mol. Biol. Evol.">
        <title>Interspecific Gene Flow and the Evolution of Specialization in Black and White Rhinoceros.</title>
        <authorList>
            <person name="Moodley Y."/>
            <person name="Westbury M.V."/>
            <person name="Russo I.M."/>
            <person name="Gopalakrishnan S."/>
            <person name="Rakotoarivelo A."/>
            <person name="Olsen R.A."/>
            <person name="Prost S."/>
            <person name="Tunstall T."/>
            <person name="Ryder O.A."/>
            <person name="Dalen L."/>
            <person name="Bruford M.W."/>
        </authorList>
    </citation>
    <scope>NUCLEOTIDE SEQUENCE [LARGE SCALE GENOMIC DNA]</scope>
    <source>
        <strain evidence="2">SBR-YM</strain>
        <tissue evidence="2">Skin</tissue>
    </source>
</reference>
<protein>
    <submittedName>
        <fullName evidence="2">Uncharacterized protein</fullName>
    </submittedName>
</protein>
<dbReference type="Proteomes" id="UP000551758">
    <property type="component" value="Unassembled WGS sequence"/>
</dbReference>